<proteinExistence type="inferred from homology"/>
<comment type="similarity">
    <text evidence="1 3">Belongs to the short-chain dehydrogenases/reductases (SDR) family.</text>
</comment>
<accession>A0A0G0LLC6</accession>
<dbReference type="PANTHER" id="PTHR44196">
    <property type="entry name" value="DEHYDROGENASE/REDUCTASE SDR FAMILY MEMBER 7B"/>
    <property type="match status" value="1"/>
</dbReference>
<name>A0A0G0LLC6_9BACT</name>
<dbReference type="Pfam" id="PF00106">
    <property type="entry name" value="adh_short"/>
    <property type="match status" value="1"/>
</dbReference>
<dbReference type="PROSITE" id="PS00061">
    <property type="entry name" value="ADH_SHORT"/>
    <property type="match status" value="1"/>
</dbReference>
<dbReference type="GO" id="GO:0016020">
    <property type="term" value="C:membrane"/>
    <property type="evidence" value="ECO:0007669"/>
    <property type="project" value="TreeGrafter"/>
</dbReference>
<reference evidence="4 5" key="1">
    <citation type="journal article" date="2015" name="Nature">
        <title>rRNA introns, odd ribosomes, and small enigmatic genomes across a large radiation of phyla.</title>
        <authorList>
            <person name="Brown C.T."/>
            <person name="Hug L.A."/>
            <person name="Thomas B.C."/>
            <person name="Sharon I."/>
            <person name="Castelle C.J."/>
            <person name="Singh A."/>
            <person name="Wilkins M.J."/>
            <person name="Williams K.H."/>
            <person name="Banfield J.F."/>
        </authorList>
    </citation>
    <scope>NUCLEOTIDE SEQUENCE [LARGE SCALE GENOMIC DNA]</scope>
</reference>
<dbReference type="STRING" id="1618572.UT17_C0004G0190"/>
<evidence type="ECO:0008006" key="6">
    <source>
        <dbReference type="Google" id="ProtNLM"/>
    </source>
</evidence>
<dbReference type="Proteomes" id="UP000034774">
    <property type="component" value="Unassembled WGS sequence"/>
</dbReference>
<dbReference type="CDD" id="cd05233">
    <property type="entry name" value="SDR_c"/>
    <property type="match status" value="1"/>
</dbReference>
<dbReference type="PRINTS" id="PR00081">
    <property type="entry name" value="GDHRDH"/>
</dbReference>
<dbReference type="InterPro" id="IPR002347">
    <property type="entry name" value="SDR_fam"/>
</dbReference>
<evidence type="ECO:0000256" key="3">
    <source>
        <dbReference type="RuleBase" id="RU000363"/>
    </source>
</evidence>
<dbReference type="PRINTS" id="PR00080">
    <property type="entry name" value="SDRFAMILY"/>
</dbReference>
<dbReference type="PANTHER" id="PTHR44196:SF1">
    <property type="entry name" value="DEHYDROGENASE_REDUCTASE SDR FAMILY MEMBER 7B"/>
    <property type="match status" value="1"/>
</dbReference>
<dbReference type="EMBL" id="LBVU01000004">
    <property type="protein sequence ID" value="KKQ91842.1"/>
    <property type="molecule type" value="Genomic_DNA"/>
</dbReference>
<evidence type="ECO:0000313" key="5">
    <source>
        <dbReference type="Proteomes" id="UP000034774"/>
    </source>
</evidence>
<sequence>METNEQNGKIAIVTGAGGGIGSALVKKLMENGVFCIMVDMHESPNSNLAGIIDQNKGAYFSVDLTDISGIDKFYDDISVKYDKIDFLFNVAGIGIYKKIGDLTIEDWNHSIDLNLTAPFYLTKKLIYLLQKSDTPVVFNIGSGMGVFPMAGRSAYCASKFGLRGLTLSLANEFKNDRIKFQLLTLGSVMTGFGAGGIDSRLGLQKTGKQYLTPESVSERILEATMDRNSPTEIKFYPEGYREENT</sequence>
<evidence type="ECO:0000313" key="4">
    <source>
        <dbReference type="EMBL" id="KKQ91842.1"/>
    </source>
</evidence>
<evidence type="ECO:0000256" key="1">
    <source>
        <dbReference type="ARBA" id="ARBA00006484"/>
    </source>
</evidence>
<dbReference type="InterPro" id="IPR036291">
    <property type="entry name" value="NAD(P)-bd_dom_sf"/>
</dbReference>
<dbReference type="SUPFAM" id="SSF51735">
    <property type="entry name" value="NAD(P)-binding Rossmann-fold domains"/>
    <property type="match status" value="1"/>
</dbReference>
<organism evidence="4 5">
    <name type="scientific">Candidatus Woesebacteria bacterium GW2011_GWB1_39_10</name>
    <dbReference type="NCBI Taxonomy" id="1618572"/>
    <lineage>
        <taxon>Bacteria</taxon>
        <taxon>Candidatus Woeseibacteriota</taxon>
    </lineage>
</organism>
<dbReference type="Gene3D" id="3.40.50.720">
    <property type="entry name" value="NAD(P)-binding Rossmann-like Domain"/>
    <property type="match status" value="1"/>
</dbReference>
<gene>
    <name evidence="4" type="ORF">UT17_C0004G0190</name>
</gene>
<comment type="caution">
    <text evidence="4">The sequence shown here is derived from an EMBL/GenBank/DDBJ whole genome shotgun (WGS) entry which is preliminary data.</text>
</comment>
<dbReference type="GO" id="GO:0016491">
    <property type="term" value="F:oxidoreductase activity"/>
    <property type="evidence" value="ECO:0007669"/>
    <property type="project" value="UniProtKB-KW"/>
</dbReference>
<dbReference type="InterPro" id="IPR020904">
    <property type="entry name" value="Sc_DH/Rdtase_CS"/>
</dbReference>
<protein>
    <recommendedName>
        <fullName evidence="6">Short-chain dehydrogenase/reductase SDR</fullName>
    </recommendedName>
</protein>
<keyword evidence="2" id="KW-0560">Oxidoreductase</keyword>
<dbReference type="AlphaFoldDB" id="A0A0G0LLC6"/>
<evidence type="ECO:0000256" key="2">
    <source>
        <dbReference type="ARBA" id="ARBA00023002"/>
    </source>
</evidence>